<evidence type="ECO:0000256" key="11">
    <source>
        <dbReference type="SAM" id="Phobius"/>
    </source>
</evidence>
<dbReference type="GO" id="GO:0006955">
    <property type="term" value="P:immune response"/>
    <property type="evidence" value="ECO:0007669"/>
    <property type="project" value="TreeGrafter"/>
</dbReference>
<keyword evidence="6 11" id="KW-0472">Membrane</keyword>
<feature type="signal peptide" evidence="12">
    <location>
        <begin position="1"/>
        <end position="21"/>
    </location>
</feature>
<dbReference type="GO" id="GO:0031295">
    <property type="term" value="P:T cell costimulation"/>
    <property type="evidence" value="ECO:0007669"/>
    <property type="project" value="TreeGrafter"/>
</dbReference>
<evidence type="ECO:0000256" key="4">
    <source>
        <dbReference type="ARBA" id="ARBA00022729"/>
    </source>
</evidence>
<dbReference type="InterPro" id="IPR013783">
    <property type="entry name" value="Ig-like_fold"/>
</dbReference>
<keyword evidence="2" id="KW-1003">Cell membrane</keyword>
<dbReference type="FunFam" id="2.60.40.10:FF:000142">
    <property type="entry name" value="V-set domain-containing T-cell activation inhibitor 1"/>
    <property type="match status" value="1"/>
</dbReference>
<comment type="caution">
    <text evidence="14">The sequence shown here is derived from an EMBL/GenBank/DDBJ whole genome shotgun (WGS) entry which is preliminary data.</text>
</comment>
<dbReference type="GO" id="GO:0042130">
    <property type="term" value="P:negative regulation of T cell proliferation"/>
    <property type="evidence" value="ECO:0007669"/>
    <property type="project" value="TreeGrafter"/>
</dbReference>
<dbReference type="PROSITE" id="PS50835">
    <property type="entry name" value="IG_LIKE"/>
    <property type="match status" value="3"/>
</dbReference>
<evidence type="ECO:0000313" key="14">
    <source>
        <dbReference type="EMBL" id="KAK7881553.1"/>
    </source>
</evidence>
<protein>
    <recommendedName>
        <fullName evidence="13">Ig-like domain-containing protein</fullName>
    </recommendedName>
</protein>
<evidence type="ECO:0000256" key="3">
    <source>
        <dbReference type="ARBA" id="ARBA00022692"/>
    </source>
</evidence>
<evidence type="ECO:0000256" key="10">
    <source>
        <dbReference type="ARBA" id="ARBA00023319"/>
    </source>
</evidence>
<dbReference type="PANTHER" id="PTHR25466:SF14">
    <property type="entry name" value="BUTYROPHILIN SUBFAMILY 2 MEMBER A2-LIKE-RELATED"/>
    <property type="match status" value="1"/>
</dbReference>
<dbReference type="InterPro" id="IPR003599">
    <property type="entry name" value="Ig_sub"/>
</dbReference>
<dbReference type="InterPro" id="IPR013098">
    <property type="entry name" value="Ig_I-set"/>
</dbReference>
<evidence type="ECO:0000313" key="15">
    <source>
        <dbReference type="Proteomes" id="UP001460270"/>
    </source>
</evidence>
<dbReference type="GO" id="GO:0042102">
    <property type="term" value="P:positive regulation of T cell proliferation"/>
    <property type="evidence" value="ECO:0007669"/>
    <property type="project" value="TreeGrafter"/>
</dbReference>
<sequence>MSSSCLWRVLVGLLLCVDVSSQSQTEDVHLTCQVSGPCVLPCHLPDSPLKQLLWFKQDSLILTLSSDLQTRPGPDDSLTGRASLSAPAVAVGNVSLLVKNIGPRDRGRYRCSVKTEAGEKNQDVIVKVQAPIRSVSVELSRLSGFEEIKCSVRNVFPPPRVTWSTEPPTFRDLQPLTRKHLEPSGLYEVDSKLRTLGQKDLIYICTATSPYGGESWSASYRHRDLRGDPGKDLTLPCFAPSFLNGQTLSWTFYDDNDFAKPILTYSVQSGEAQSWPEWEGHAELDGIRVPFGDGSLRLMDLKENHHAGKYLCVFSDESERSSHTERMEVTISSAGSTEKSSDTEEKSYWWVGLVMALLALFLVLALVLIFVHFKVRVRGRAMKSKSDPYESTELHKVKDSDAEGGTNGHCSVSPAAPGAADLFLDAPRRSRALRPLPPPGSCTLPCPFDPGPDVVIHWLNPPDDRQHSVHTFYHGSDQLSLQKPAYRGRTQLFEDQIDKGNASLRITDIRLTDEGRYKCYSSTTKGHNEDYITVNVQGGAPPAVLTVFESHTISSMKVLVISYLLSYSLSVPNPQLLSGPSHTTLFRPTHCSESIMPFHSGMHPVFQIVAQTFSSKSVHLRVAM</sequence>
<evidence type="ECO:0000256" key="7">
    <source>
        <dbReference type="ARBA" id="ARBA00023157"/>
    </source>
</evidence>
<dbReference type="GO" id="GO:0071222">
    <property type="term" value="P:cellular response to lipopolysaccharide"/>
    <property type="evidence" value="ECO:0007669"/>
    <property type="project" value="TreeGrafter"/>
</dbReference>
<dbReference type="Pfam" id="PF07686">
    <property type="entry name" value="V-set"/>
    <property type="match status" value="1"/>
</dbReference>
<name>A0AAW0MLD1_9GOBI</name>
<keyword evidence="7" id="KW-1015">Disulfide bond</keyword>
<evidence type="ECO:0000256" key="6">
    <source>
        <dbReference type="ARBA" id="ARBA00023136"/>
    </source>
</evidence>
<dbReference type="SMART" id="SM00408">
    <property type="entry name" value="IGc2"/>
    <property type="match status" value="3"/>
</dbReference>
<dbReference type="GO" id="GO:0007166">
    <property type="term" value="P:cell surface receptor signaling pathway"/>
    <property type="evidence" value="ECO:0007669"/>
    <property type="project" value="TreeGrafter"/>
</dbReference>
<keyword evidence="8" id="KW-0675">Receptor</keyword>
<dbReference type="InterPro" id="IPR003598">
    <property type="entry name" value="Ig_sub2"/>
</dbReference>
<organism evidence="14 15">
    <name type="scientific">Mugilogobius chulae</name>
    <name type="common">yellowstripe goby</name>
    <dbReference type="NCBI Taxonomy" id="88201"/>
    <lineage>
        <taxon>Eukaryota</taxon>
        <taxon>Metazoa</taxon>
        <taxon>Chordata</taxon>
        <taxon>Craniata</taxon>
        <taxon>Vertebrata</taxon>
        <taxon>Euteleostomi</taxon>
        <taxon>Actinopterygii</taxon>
        <taxon>Neopterygii</taxon>
        <taxon>Teleostei</taxon>
        <taxon>Neoteleostei</taxon>
        <taxon>Acanthomorphata</taxon>
        <taxon>Gobiaria</taxon>
        <taxon>Gobiiformes</taxon>
        <taxon>Gobioidei</taxon>
        <taxon>Gobiidae</taxon>
        <taxon>Gobionellinae</taxon>
        <taxon>Mugilogobius</taxon>
    </lineage>
</organism>
<evidence type="ECO:0000256" key="1">
    <source>
        <dbReference type="ARBA" id="ARBA00004251"/>
    </source>
</evidence>
<keyword evidence="4 12" id="KW-0732">Signal</keyword>
<feature type="chain" id="PRO_5043923132" description="Ig-like domain-containing protein" evidence="12">
    <location>
        <begin position="22"/>
        <end position="624"/>
    </location>
</feature>
<dbReference type="InterPro" id="IPR051713">
    <property type="entry name" value="T-cell_Activation_Regulation"/>
</dbReference>
<keyword evidence="9" id="KW-0325">Glycoprotein</keyword>
<dbReference type="InterPro" id="IPR013106">
    <property type="entry name" value="Ig_V-set"/>
</dbReference>
<accession>A0AAW0MLD1</accession>
<evidence type="ECO:0000256" key="12">
    <source>
        <dbReference type="SAM" id="SignalP"/>
    </source>
</evidence>
<dbReference type="InterPro" id="IPR007110">
    <property type="entry name" value="Ig-like_dom"/>
</dbReference>
<keyword evidence="5 11" id="KW-1133">Transmembrane helix</keyword>
<evidence type="ECO:0000256" key="9">
    <source>
        <dbReference type="ARBA" id="ARBA00023180"/>
    </source>
</evidence>
<dbReference type="SMART" id="SM00409">
    <property type="entry name" value="IG"/>
    <property type="match status" value="3"/>
</dbReference>
<feature type="domain" description="Ig-like" evidence="13">
    <location>
        <begin position="427"/>
        <end position="535"/>
    </location>
</feature>
<evidence type="ECO:0000256" key="2">
    <source>
        <dbReference type="ARBA" id="ARBA00022475"/>
    </source>
</evidence>
<dbReference type="PANTHER" id="PTHR25466">
    <property type="entry name" value="T-LYMPHOCYTE ACTIVATION ANTIGEN"/>
    <property type="match status" value="1"/>
</dbReference>
<dbReference type="Gene3D" id="2.60.40.10">
    <property type="entry name" value="Immunoglobulins"/>
    <property type="match status" value="4"/>
</dbReference>
<dbReference type="SMART" id="SM00406">
    <property type="entry name" value="IGv"/>
    <property type="match status" value="2"/>
</dbReference>
<dbReference type="GO" id="GO:0009897">
    <property type="term" value="C:external side of plasma membrane"/>
    <property type="evidence" value="ECO:0007669"/>
    <property type="project" value="TreeGrafter"/>
</dbReference>
<evidence type="ECO:0000256" key="5">
    <source>
        <dbReference type="ARBA" id="ARBA00022989"/>
    </source>
</evidence>
<feature type="domain" description="Ig-like" evidence="13">
    <location>
        <begin position="210"/>
        <end position="330"/>
    </location>
</feature>
<dbReference type="AlphaFoldDB" id="A0AAW0MLD1"/>
<evidence type="ECO:0000259" key="13">
    <source>
        <dbReference type="PROSITE" id="PS50835"/>
    </source>
</evidence>
<reference evidence="15" key="1">
    <citation type="submission" date="2024-04" db="EMBL/GenBank/DDBJ databases">
        <title>Salinicola lusitanus LLJ914,a marine bacterium isolated from the Okinawa Trough.</title>
        <authorList>
            <person name="Li J."/>
        </authorList>
    </citation>
    <scope>NUCLEOTIDE SEQUENCE [LARGE SCALE GENOMIC DNA]</scope>
</reference>
<proteinExistence type="predicted"/>
<dbReference type="EMBL" id="JBBPFD010000022">
    <property type="protein sequence ID" value="KAK7881553.1"/>
    <property type="molecule type" value="Genomic_DNA"/>
</dbReference>
<keyword evidence="10" id="KW-0393">Immunoglobulin domain</keyword>
<feature type="transmembrane region" description="Helical" evidence="11">
    <location>
        <begin position="348"/>
        <end position="373"/>
    </location>
</feature>
<dbReference type="Pfam" id="PF07679">
    <property type="entry name" value="I-set"/>
    <property type="match status" value="1"/>
</dbReference>
<keyword evidence="3 11" id="KW-0812">Transmembrane</keyword>
<feature type="domain" description="Ig-like" evidence="13">
    <location>
        <begin position="26"/>
        <end position="127"/>
    </location>
</feature>
<dbReference type="Proteomes" id="UP001460270">
    <property type="component" value="Unassembled WGS sequence"/>
</dbReference>
<dbReference type="CDD" id="cd00096">
    <property type="entry name" value="Ig"/>
    <property type="match status" value="1"/>
</dbReference>
<keyword evidence="15" id="KW-1185">Reference proteome</keyword>
<dbReference type="InterPro" id="IPR036179">
    <property type="entry name" value="Ig-like_dom_sf"/>
</dbReference>
<evidence type="ECO:0000256" key="8">
    <source>
        <dbReference type="ARBA" id="ARBA00023170"/>
    </source>
</evidence>
<gene>
    <name evidence="14" type="ORF">WMY93_029962</name>
</gene>
<dbReference type="SUPFAM" id="SSF48726">
    <property type="entry name" value="Immunoglobulin"/>
    <property type="match status" value="4"/>
</dbReference>
<comment type="subcellular location">
    <subcellularLocation>
        <location evidence="1">Cell membrane</location>
        <topology evidence="1">Single-pass type I membrane protein</topology>
    </subcellularLocation>
</comment>